<name>F0IK83_STRSA</name>
<evidence type="ECO:0000313" key="2">
    <source>
        <dbReference type="Proteomes" id="UP000003530"/>
    </source>
</evidence>
<dbReference type="Proteomes" id="UP000003530">
    <property type="component" value="Unassembled WGS sequence"/>
</dbReference>
<organism evidence="1 2">
    <name type="scientific">Streptococcus sanguinis SK150</name>
    <dbReference type="NCBI Taxonomy" id="888811"/>
    <lineage>
        <taxon>Bacteria</taxon>
        <taxon>Bacillati</taxon>
        <taxon>Bacillota</taxon>
        <taxon>Bacilli</taxon>
        <taxon>Lactobacillales</taxon>
        <taxon>Streptococcaceae</taxon>
        <taxon>Streptococcus</taxon>
    </lineage>
</organism>
<proteinExistence type="predicted"/>
<protein>
    <submittedName>
        <fullName evidence="1">Uncharacterized protein</fullName>
    </submittedName>
</protein>
<evidence type="ECO:0000313" key="1">
    <source>
        <dbReference type="EMBL" id="EGD37504.1"/>
    </source>
</evidence>
<dbReference type="HOGENOM" id="CLU_3206016_0_0_9"/>
<dbReference type="EMBL" id="AEXY01000004">
    <property type="protein sequence ID" value="EGD37504.1"/>
    <property type="molecule type" value="Genomic_DNA"/>
</dbReference>
<comment type="caution">
    <text evidence="1">The sequence shown here is derived from an EMBL/GenBank/DDBJ whole genome shotgun (WGS) entry which is preliminary data.</text>
</comment>
<sequence>MKEESFNQITFLYCCLSNLLDRFTLATKSIFLVAFYFYNKGEHYV</sequence>
<dbReference type="AlphaFoldDB" id="F0IK83"/>
<accession>F0IK83</accession>
<gene>
    <name evidence="1" type="ORF">HMPREF9383_0535</name>
</gene>
<reference evidence="1 2" key="1">
    <citation type="submission" date="2011-02" db="EMBL/GenBank/DDBJ databases">
        <authorList>
            <person name="Muzny D."/>
            <person name="Qin X."/>
            <person name="Deng J."/>
            <person name="Jiang H."/>
            <person name="Liu Y."/>
            <person name="Qu J."/>
            <person name="Song X.-Z."/>
            <person name="Zhang L."/>
            <person name="Thornton R."/>
            <person name="Coyle M."/>
            <person name="Francisco L."/>
            <person name="Jackson L."/>
            <person name="Javaid M."/>
            <person name="Korchina V."/>
            <person name="Kovar C."/>
            <person name="Mata R."/>
            <person name="Mathew T."/>
            <person name="Ngo R."/>
            <person name="Nguyen L."/>
            <person name="Nguyen N."/>
            <person name="Okwuonu G."/>
            <person name="Ongeri F."/>
            <person name="Pham C."/>
            <person name="Simmons D."/>
            <person name="Wilczek-Boney K."/>
            <person name="Hale W."/>
            <person name="Jakkamsetti A."/>
            <person name="Pham P."/>
            <person name="Ruth R."/>
            <person name="San Lucas F."/>
            <person name="Warren J."/>
            <person name="Zhang J."/>
            <person name="Zhao Z."/>
            <person name="Zhou C."/>
            <person name="Zhu D."/>
            <person name="Lee S."/>
            <person name="Bess C."/>
            <person name="Blankenburg K."/>
            <person name="Forbes L."/>
            <person name="Fu Q."/>
            <person name="Gubbala S."/>
            <person name="Hirani K."/>
            <person name="Jayaseelan J.C."/>
            <person name="Lara F."/>
            <person name="Munidasa M."/>
            <person name="Palculict T."/>
            <person name="Patil S."/>
            <person name="Pu L.-L."/>
            <person name="Saada N."/>
            <person name="Tang L."/>
            <person name="Weissenberger G."/>
            <person name="Zhu Y."/>
            <person name="Hemphill L."/>
            <person name="Shang Y."/>
            <person name="Youmans B."/>
            <person name="Ayvaz T."/>
            <person name="Ross M."/>
            <person name="Santibanez J."/>
            <person name="Aqrawi P."/>
            <person name="Gross S."/>
            <person name="Joshi V."/>
            <person name="Fowler G."/>
            <person name="Nazareth L."/>
            <person name="Reid J."/>
            <person name="Worley K."/>
            <person name="Petrosino J."/>
            <person name="Highlander S."/>
            <person name="Gibbs R."/>
        </authorList>
    </citation>
    <scope>NUCLEOTIDE SEQUENCE [LARGE SCALE GENOMIC DNA]</scope>
    <source>
        <strain evidence="1 2">SK150</strain>
    </source>
</reference>